<evidence type="ECO:0000313" key="4">
    <source>
        <dbReference type="Proteomes" id="UP001240639"/>
    </source>
</evidence>
<organism evidence="3 4">
    <name type="scientific">Qipengyuania profundimaris</name>
    <dbReference type="NCBI Taxonomy" id="3067652"/>
    <lineage>
        <taxon>Bacteria</taxon>
        <taxon>Pseudomonadati</taxon>
        <taxon>Pseudomonadota</taxon>
        <taxon>Alphaproteobacteria</taxon>
        <taxon>Sphingomonadales</taxon>
        <taxon>Erythrobacteraceae</taxon>
        <taxon>Qipengyuania</taxon>
    </lineage>
</organism>
<feature type="transmembrane region" description="Helical" evidence="1">
    <location>
        <begin position="258"/>
        <end position="275"/>
    </location>
</feature>
<dbReference type="Proteomes" id="UP001240639">
    <property type="component" value="Unassembled WGS sequence"/>
</dbReference>
<keyword evidence="1" id="KW-0472">Membrane</keyword>
<feature type="transmembrane region" description="Helical" evidence="1">
    <location>
        <begin position="284"/>
        <end position="302"/>
    </location>
</feature>
<feature type="chain" id="PRO_5046313660" evidence="2">
    <location>
        <begin position="21"/>
        <end position="375"/>
    </location>
</feature>
<comment type="caution">
    <text evidence="3">The sequence shown here is derived from an EMBL/GenBank/DDBJ whole genome shotgun (WGS) entry which is preliminary data.</text>
</comment>
<evidence type="ECO:0000313" key="3">
    <source>
        <dbReference type="EMBL" id="MDP4574412.1"/>
    </source>
</evidence>
<dbReference type="RefSeq" id="WP_305931827.1">
    <property type="nucleotide sequence ID" value="NZ_JAVAIM010000001.1"/>
</dbReference>
<sequence length="375" mass="39971">MRLRLLLVTLGLSAWLGAFASTAFAHVSPDSQVTLHMRDRHVVAEIIIPASEYAYASGNVASNDAGALEQARSYLADRAAVTGLSGQVWNERIENLRFATVAGPRDLLATMIFIAPPEAASEPFLLNWSPVLDETADHFATILVDRFGDGRSPELVGMLRQGDTRIKVAYAEAGFAMRFGSAMRLGIDHILGGLDHLAFLAALLLAAPLIARNGRWASVRDKRGSLRSLVIVATGFTIGHSLTLVGVASSGLTLPSSLVEPAIAFTVLITAAHAIRPLFAGRELVVAVFFGLIHGLGFAGFIQQTEAELGRSIATLAGFNVGIEIVQVALLALFVPVLFWLESRSAYKPVRLVLAAVIAAASVYWIVSRVGILPA</sequence>
<dbReference type="Pfam" id="PF13795">
    <property type="entry name" value="HupE_UreJ_2"/>
    <property type="match status" value="1"/>
</dbReference>
<proteinExistence type="predicted"/>
<protein>
    <submittedName>
        <fullName evidence="3">HupE/UreJ family protein</fullName>
    </submittedName>
</protein>
<reference evidence="3 4" key="1">
    <citation type="submission" date="2023-08" db="EMBL/GenBank/DDBJ databases">
        <title>genomic of G39.</title>
        <authorList>
            <person name="Wang Y."/>
        </authorList>
    </citation>
    <scope>NUCLEOTIDE SEQUENCE [LARGE SCALE GENOMIC DNA]</scope>
    <source>
        <strain evidence="3 4">G39</strain>
    </source>
</reference>
<keyword evidence="4" id="KW-1185">Reference proteome</keyword>
<name>A0ABT9HNH7_9SPHN</name>
<evidence type="ECO:0000256" key="2">
    <source>
        <dbReference type="SAM" id="SignalP"/>
    </source>
</evidence>
<keyword evidence="1" id="KW-1133">Transmembrane helix</keyword>
<gene>
    <name evidence="3" type="ORF">Q9K02_04575</name>
</gene>
<dbReference type="InterPro" id="IPR032809">
    <property type="entry name" value="Put_HupE_UreJ"/>
</dbReference>
<keyword evidence="2" id="KW-0732">Signal</keyword>
<feature type="signal peptide" evidence="2">
    <location>
        <begin position="1"/>
        <end position="20"/>
    </location>
</feature>
<accession>A0ABT9HNH7</accession>
<evidence type="ECO:0000256" key="1">
    <source>
        <dbReference type="SAM" id="Phobius"/>
    </source>
</evidence>
<keyword evidence="1" id="KW-0812">Transmembrane</keyword>
<feature type="transmembrane region" description="Helical" evidence="1">
    <location>
        <begin position="314"/>
        <end position="340"/>
    </location>
</feature>
<dbReference type="EMBL" id="JAVAIM010000001">
    <property type="protein sequence ID" value="MDP4574412.1"/>
    <property type="molecule type" value="Genomic_DNA"/>
</dbReference>
<feature type="transmembrane region" description="Helical" evidence="1">
    <location>
        <begin position="230"/>
        <end position="252"/>
    </location>
</feature>
<feature type="transmembrane region" description="Helical" evidence="1">
    <location>
        <begin position="190"/>
        <end position="210"/>
    </location>
</feature>
<feature type="transmembrane region" description="Helical" evidence="1">
    <location>
        <begin position="352"/>
        <end position="372"/>
    </location>
</feature>